<dbReference type="Pfam" id="PF00248">
    <property type="entry name" value="Aldo_ket_red"/>
    <property type="match status" value="1"/>
</dbReference>
<name>A0ABY9JWP2_9BACI</name>
<evidence type="ECO:0000256" key="1">
    <source>
        <dbReference type="ARBA" id="ARBA00023002"/>
    </source>
</evidence>
<gene>
    <name evidence="3" type="ORF">LC087_15160</name>
</gene>
<dbReference type="Proteomes" id="UP001197974">
    <property type="component" value="Chromosome"/>
</dbReference>
<proteinExistence type="predicted"/>
<feature type="domain" description="NADP-dependent oxidoreductase" evidence="2">
    <location>
        <begin position="21"/>
        <end position="324"/>
    </location>
</feature>
<evidence type="ECO:0000313" key="3">
    <source>
        <dbReference type="EMBL" id="WLR42091.1"/>
    </source>
</evidence>
<evidence type="ECO:0000313" key="4">
    <source>
        <dbReference type="Proteomes" id="UP001197974"/>
    </source>
</evidence>
<dbReference type="PRINTS" id="PR00069">
    <property type="entry name" value="ALDKETRDTASE"/>
</dbReference>
<sequence>MTTSSSISLRNLGASDLKVSPLGLGTWQFSKGKRLAGIKFWPDLEKQLIQEIVKVSLRGGINWFDTAEIYGKGASEAVLADALNELGDEAKEALICTKWWPAFRRAKSINQTIDQRLEALKGRKIDLYLVHQPFSFSSANEEMNQMAQLLQEGKINHVGVSNFSEKKLREAHGALKEQGFPLVANQMKFSLLDRRIERNGVLDAAKQLGVTIIAYSPLEQGILTGKFHKNRELIKNIVGPRKYLSGFKESSLTRTQPLIDLLERLAKEYDISTSQIALNWTIHFHGETIVAIPGATKKHHAEENIGALTFRLSDKHLAEIDKVSKEVSLK</sequence>
<dbReference type="InterPro" id="IPR050523">
    <property type="entry name" value="AKR_Detox_Biosynth"/>
</dbReference>
<dbReference type="PANTHER" id="PTHR43364:SF4">
    <property type="entry name" value="NAD(P)-LINKED OXIDOREDUCTASE SUPERFAMILY PROTEIN"/>
    <property type="match status" value="1"/>
</dbReference>
<dbReference type="InterPro" id="IPR023210">
    <property type="entry name" value="NADP_OxRdtase_dom"/>
</dbReference>
<dbReference type="Gene3D" id="3.20.20.100">
    <property type="entry name" value="NADP-dependent oxidoreductase domain"/>
    <property type="match status" value="1"/>
</dbReference>
<organism evidence="3 4">
    <name type="scientific">Bacillus carboniphilus</name>
    <dbReference type="NCBI Taxonomy" id="86663"/>
    <lineage>
        <taxon>Bacteria</taxon>
        <taxon>Bacillati</taxon>
        <taxon>Bacillota</taxon>
        <taxon>Bacilli</taxon>
        <taxon>Bacillales</taxon>
        <taxon>Bacillaceae</taxon>
        <taxon>Bacillus</taxon>
    </lineage>
</organism>
<dbReference type="RefSeq" id="WP_226540526.1">
    <property type="nucleotide sequence ID" value="NZ_CP129013.1"/>
</dbReference>
<reference evidence="3 4" key="1">
    <citation type="submission" date="2023-06" db="EMBL/GenBank/DDBJ databases">
        <title>Five Gram-positive bacteria isolated from mangrove sediments in Shenzhen, Guangdong, China.</title>
        <authorList>
            <person name="Yu S."/>
            <person name="Zheng W."/>
            <person name="Huang Y."/>
        </authorList>
    </citation>
    <scope>NUCLEOTIDE SEQUENCE [LARGE SCALE GENOMIC DNA]</scope>
    <source>
        <strain evidence="3 4">SaN35-3</strain>
    </source>
</reference>
<dbReference type="PANTHER" id="PTHR43364">
    <property type="entry name" value="NADH-SPECIFIC METHYLGLYOXAL REDUCTASE-RELATED"/>
    <property type="match status" value="1"/>
</dbReference>
<keyword evidence="4" id="KW-1185">Reference proteome</keyword>
<dbReference type="InterPro" id="IPR020471">
    <property type="entry name" value="AKR"/>
</dbReference>
<dbReference type="EMBL" id="CP129013">
    <property type="protein sequence ID" value="WLR42091.1"/>
    <property type="molecule type" value="Genomic_DNA"/>
</dbReference>
<evidence type="ECO:0000259" key="2">
    <source>
        <dbReference type="Pfam" id="PF00248"/>
    </source>
</evidence>
<accession>A0ABY9JWP2</accession>
<keyword evidence="1" id="KW-0560">Oxidoreductase</keyword>
<dbReference type="SUPFAM" id="SSF51430">
    <property type="entry name" value="NAD(P)-linked oxidoreductase"/>
    <property type="match status" value="1"/>
</dbReference>
<protein>
    <submittedName>
        <fullName evidence="3">Aldo/keto reductase</fullName>
    </submittedName>
</protein>
<dbReference type="InterPro" id="IPR036812">
    <property type="entry name" value="NAD(P)_OxRdtase_dom_sf"/>
</dbReference>